<dbReference type="PANTHER" id="PTHR38589">
    <property type="entry name" value="BLR0621 PROTEIN"/>
    <property type="match status" value="1"/>
</dbReference>
<organism evidence="3 4">
    <name type="scientific">Streptomyces evansiae</name>
    <dbReference type="NCBI Taxonomy" id="3075535"/>
    <lineage>
        <taxon>Bacteria</taxon>
        <taxon>Bacillati</taxon>
        <taxon>Actinomycetota</taxon>
        <taxon>Actinomycetes</taxon>
        <taxon>Kitasatosporales</taxon>
        <taxon>Streptomycetaceae</taxon>
        <taxon>Streptomyces</taxon>
    </lineage>
</organism>
<feature type="region of interest" description="Disordered" evidence="1">
    <location>
        <begin position="1"/>
        <end position="46"/>
    </location>
</feature>
<keyword evidence="4" id="KW-1185">Reference proteome</keyword>
<proteinExistence type="predicted"/>
<dbReference type="RefSeq" id="WP_311651130.1">
    <property type="nucleotide sequence ID" value="NZ_JAVRET010000023.1"/>
</dbReference>
<dbReference type="InterPro" id="IPR005490">
    <property type="entry name" value="LD_TPept_cat_dom"/>
</dbReference>
<evidence type="ECO:0000256" key="1">
    <source>
        <dbReference type="SAM" id="MobiDB-lite"/>
    </source>
</evidence>
<protein>
    <recommendedName>
        <fullName evidence="2">L,D-TPase catalytic domain-containing protein</fullName>
    </recommendedName>
</protein>
<feature type="domain" description="L,D-TPase catalytic" evidence="2">
    <location>
        <begin position="174"/>
        <end position="286"/>
    </location>
</feature>
<dbReference type="PANTHER" id="PTHR38589:SF1">
    <property type="entry name" value="BLR0621 PROTEIN"/>
    <property type="match status" value="1"/>
</dbReference>
<accession>A0ABU2QZC2</accession>
<evidence type="ECO:0000259" key="2">
    <source>
        <dbReference type="Pfam" id="PF03734"/>
    </source>
</evidence>
<evidence type="ECO:0000313" key="4">
    <source>
        <dbReference type="Proteomes" id="UP001183610"/>
    </source>
</evidence>
<comment type="caution">
    <text evidence="3">The sequence shown here is derived from an EMBL/GenBank/DDBJ whole genome shotgun (WGS) entry which is preliminary data.</text>
</comment>
<sequence>ERARWGYGARGGADVRAAGDAREAMSPPGAAGARGAGSARGAGDAREKAGVREAVGGRETVGAQGVRGAAGAGAARTVSPAASFAAALAAASPAGSSAAGEGAGRAVLRAAGLGPKTLARVPADARQVLVVKGAGPDANRGTARLYTRTGAGDWVPGSARPTRNALRGWTDDHRSGDLRSPAGVYRIGDAGGLLPNPGTRLPYDRSDEFAEGGTGFAGESLDTAFDHVLAIDYNRVAGVSPLDRARPLGEERGGGIWVHVDHGGPTHGCVSLARADLVALLRELRPEWHPVIAMGDGERLAR</sequence>
<gene>
    <name evidence="3" type="ORF">RM698_12145</name>
</gene>
<dbReference type="Proteomes" id="UP001183610">
    <property type="component" value="Unassembled WGS sequence"/>
</dbReference>
<dbReference type="Pfam" id="PF03734">
    <property type="entry name" value="YkuD"/>
    <property type="match status" value="1"/>
</dbReference>
<name>A0ABU2QZC2_9ACTN</name>
<feature type="non-terminal residue" evidence="3">
    <location>
        <position position="1"/>
    </location>
</feature>
<reference evidence="4" key="1">
    <citation type="submission" date="2023-07" db="EMBL/GenBank/DDBJ databases">
        <title>30 novel species of actinomycetes from the DSMZ collection.</title>
        <authorList>
            <person name="Nouioui I."/>
        </authorList>
    </citation>
    <scope>NUCLEOTIDE SEQUENCE [LARGE SCALE GENOMIC DNA]</scope>
    <source>
        <strain evidence="4">DSM 41979</strain>
    </source>
</reference>
<dbReference type="EMBL" id="JAVRET010000023">
    <property type="protein sequence ID" value="MDT0409796.1"/>
    <property type="molecule type" value="Genomic_DNA"/>
</dbReference>
<evidence type="ECO:0000313" key="3">
    <source>
        <dbReference type="EMBL" id="MDT0409796.1"/>
    </source>
</evidence>